<dbReference type="GO" id="GO:0004623">
    <property type="term" value="F:phospholipase A2 activity"/>
    <property type="evidence" value="ECO:0007669"/>
    <property type="project" value="TreeGrafter"/>
</dbReference>
<organism evidence="7 9">
    <name type="scientific">Dracunculus medinensis</name>
    <name type="common">Guinea worm</name>
    <dbReference type="NCBI Taxonomy" id="318479"/>
    <lineage>
        <taxon>Eukaryota</taxon>
        <taxon>Metazoa</taxon>
        <taxon>Ecdysozoa</taxon>
        <taxon>Nematoda</taxon>
        <taxon>Chromadorea</taxon>
        <taxon>Rhabditida</taxon>
        <taxon>Spirurina</taxon>
        <taxon>Dracunculoidea</taxon>
        <taxon>Dracunculidae</taxon>
        <taxon>Dracunculus</taxon>
    </lineage>
</organism>
<comment type="similarity">
    <text evidence="1">Belongs to the H-rev107 family.</text>
</comment>
<dbReference type="Proteomes" id="UP000038040">
    <property type="component" value="Unplaced"/>
</dbReference>
<dbReference type="Pfam" id="PF04970">
    <property type="entry name" value="LRAT"/>
    <property type="match status" value="1"/>
</dbReference>
<evidence type="ECO:0000256" key="4">
    <source>
        <dbReference type="ARBA" id="ARBA00023098"/>
    </source>
</evidence>
<dbReference type="GO" id="GO:0008970">
    <property type="term" value="F:phospholipase A1 activity"/>
    <property type="evidence" value="ECO:0007669"/>
    <property type="project" value="TreeGrafter"/>
</dbReference>
<evidence type="ECO:0000256" key="3">
    <source>
        <dbReference type="ARBA" id="ARBA00022801"/>
    </source>
</evidence>
<evidence type="ECO:0000313" key="7">
    <source>
        <dbReference type="Proteomes" id="UP000038040"/>
    </source>
</evidence>
<gene>
    <name evidence="6" type="ORF">DME_LOCUS1471</name>
</gene>
<dbReference type="GO" id="GO:0016410">
    <property type="term" value="F:N-acyltransferase activity"/>
    <property type="evidence" value="ECO:0007669"/>
    <property type="project" value="TreeGrafter"/>
</dbReference>
<dbReference type="EMBL" id="UYYG01000022">
    <property type="protein sequence ID" value="VDN51498.1"/>
    <property type="molecule type" value="Genomic_DNA"/>
</dbReference>
<name>A0A0N4UH54_DRAME</name>
<evidence type="ECO:0000256" key="2">
    <source>
        <dbReference type="ARBA" id="ARBA00022679"/>
    </source>
</evidence>
<keyword evidence="8" id="KW-1185">Reference proteome</keyword>
<dbReference type="GO" id="GO:0005737">
    <property type="term" value="C:cytoplasm"/>
    <property type="evidence" value="ECO:0007669"/>
    <property type="project" value="TreeGrafter"/>
</dbReference>
<dbReference type="Gene3D" id="3.90.1720.10">
    <property type="entry name" value="endopeptidase domain like (from Nostoc punctiforme)"/>
    <property type="match status" value="1"/>
</dbReference>
<keyword evidence="2" id="KW-0808">Transferase</keyword>
<dbReference type="PANTHER" id="PTHR13943">
    <property type="entry name" value="HRAS-LIKE SUPPRESSOR - RELATED"/>
    <property type="match status" value="1"/>
</dbReference>
<keyword evidence="3" id="KW-0378">Hydrolase</keyword>
<dbReference type="Proteomes" id="UP000274756">
    <property type="component" value="Unassembled WGS sequence"/>
</dbReference>
<protein>
    <submittedName>
        <fullName evidence="9">LRAT domain-containing protein</fullName>
    </submittedName>
</protein>
<evidence type="ECO:0000256" key="1">
    <source>
        <dbReference type="ARBA" id="ARBA00007824"/>
    </source>
</evidence>
<dbReference type="STRING" id="318479.A0A0N4UH54"/>
<evidence type="ECO:0000259" key="5">
    <source>
        <dbReference type="PROSITE" id="PS51934"/>
    </source>
</evidence>
<dbReference type="InterPro" id="IPR051496">
    <property type="entry name" value="H-rev107_PLA/AT"/>
</dbReference>
<dbReference type="PROSITE" id="PS51934">
    <property type="entry name" value="LRAT"/>
    <property type="match status" value="1"/>
</dbReference>
<dbReference type="AlphaFoldDB" id="A0A0N4UH54"/>
<evidence type="ECO:0000313" key="6">
    <source>
        <dbReference type="EMBL" id="VDN51498.1"/>
    </source>
</evidence>
<evidence type="ECO:0000313" key="8">
    <source>
        <dbReference type="Proteomes" id="UP000274756"/>
    </source>
</evidence>
<dbReference type="OrthoDB" id="421951at2759"/>
<dbReference type="GO" id="GO:0070292">
    <property type="term" value="P:N-acylphosphatidylethanolamine metabolic process"/>
    <property type="evidence" value="ECO:0007669"/>
    <property type="project" value="TreeGrafter"/>
</dbReference>
<proteinExistence type="inferred from homology"/>
<keyword evidence="4" id="KW-0443">Lipid metabolism</keyword>
<dbReference type="InterPro" id="IPR007053">
    <property type="entry name" value="LRAT_dom"/>
</dbReference>
<sequence>MFPNSAGLLLPGRLQTRWARVDELINELEIGDRIEFQRTVKTTKRIYSHWAIFLGFHGFHNEGYVCHMSAAEADFSSANLEIFEKAKNCAKVCLQEITLVSRNDLCRINNSLDQLYDPLPISEISNRALNMVGSSNYNILINNCEHFVNYCRYDFKYSGQVIKTATLAVLMTFGASCGPVGAILSCCFGAAFEFFWK</sequence>
<feature type="domain" description="LRAT" evidence="5">
    <location>
        <begin position="39"/>
        <end position="160"/>
    </location>
</feature>
<accession>A0A0N4UH54</accession>
<dbReference type="WBParaSite" id="DME_0000685701-mRNA-1">
    <property type="protein sequence ID" value="DME_0000685701-mRNA-1"/>
    <property type="gene ID" value="DME_0000685701"/>
</dbReference>
<dbReference type="PANTHER" id="PTHR13943:SF77">
    <property type="entry name" value="LRAT DOMAIN-CONTAINING PROTEIN"/>
    <property type="match status" value="1"/>
</dbReference>
<evidence type="ECO:0000313" key="9">
    <source>
        <dbReference type="WBParaSite" id="DME_0000685701-mRNA-1"/>
    </source>
</evidence>
<reference evidence="6 8" key="2">
    <citation type="submission" date="2018-11" db="EMBL/GenBank/DDBJ databases">
        <authorList>
            <consortium name="Pathogen Informatics"/>
        </authorList>
    </citation>
    <scope>NUCLEOTIDE SEQUENCE [LARGE SCALE GENOMIC DNA]</scope>
</reference>
<reference evidence="9" key="1">
    <citation type="submission" date="2017-02" db="UniProtKB">
        <authorList>
            <consortium name="WormBaseParasite"/>
        </authorList>
    </citation>
    <scope>IDENTIFICATION</scope>
</reference>